<proteinExistence type="predicted"/>
<dbReference type="EMBL" id="JACJSI010000187">
    <property type="protein sequence ID" value="MBD2534705.1"/>
    <property type="molecule type" value="Genomic_DNA"/>
</dbReference>
<evidence type="ECO:0000313" key="2">
    <source>
        <dbReference type="Proteomes" id="UP000623440"/>
    </source>
</evidence>
<keyword evidence="2" id="KW-1185">Reference proteome</keyword>
<organism evidence="1 2">
    <name type="scientific">Nostoc flagelliforme FACHB-838</name>
    <dbReference type="NCBI Taxonomy" id="2692904"/>
    <lineage>
        <taxon>Bacteria</taxon>
        <taxon>Bacillati</taxon>
        <taxon>Cyanobacteriota</taxon>
        <taxon>Cyanophyceae</taxon>
        <taxon>Nostocales</taxon>
        <taxon>Nostocaceae</taxon>
        <taxon>Nostoc</taxon>
    </lineage>
</organism>
<sequence>MAFIIDFSSDDETQQEILKQLGSMIIDSRQFKDLKFGQVKSEVIYSSDEYLTLLNTYSPYLKLEPQKKELLFAGLKQRIDNDFGGQLKLSYISAFHIAQKN</sequence>
<comment type="caution">
    <text evidence="1">The sequence shown here is derived from an EMBL/GenBank/DDBJ whole genome shotgun (WGS) entry which is preliminary data.</text>
</comment>
<evidence type="ECO:0000313" key="1">
    <source>
        <dbReference type="EMBL" id="MBD2534705.1"/>
    </source>
</evidence>
<dbReference type="RefSeq" id="WP_190945467.1">
    <property type="nucleotide sequence ID" value="NZ_JACJSI010000187.1"/>
</dbReference>
<accession>A0ABR8E2C3</accession>
<reference evidence="1 2" key="1">
    <citation type="journal article" date="2020" name="ISME J.">
        <title>Comparative genomics reveals insights into cyanobacterial evolution and habitat adaptation.</title>
        <authorList>
            <person name="Chen M.Y."/>
            <person name="Teng W.K."/>
            <person name="Zhao L."/>
            <person name="Hu C.X."/>
            <person name="Zhou Y.K."/>
            <person name="Han B.P."/>
            <person name="Song L.R."/>
            <person name="Shu W.S."/>
        </authorList>
    </citation>
    <scope>NUCLEOTIDE SEQUENCE [LARGE SCALE GENOMIC DNA]</scope>
    <source>
        <strain evidence="1 2">FACHB-838</strain>
    </source>
</reference>
<gene>
    <name evidence="1" type="ORF">H6G97_36645</name>
</gene>
<protein>
    <submittedName>
        <fullName evidence="1">Uncharacterized protein</fullName>
    </submittedName>
</protein>
<name>A0ABR8E2C3_9NOSO</name>
<dbReference type="Proteomes" id="UP000623440">
    <property type="component" value="Unassembled WGS sequence"/>
</dbReference>